<feature type="transmembrane region" description="Helical" evidence="1">
    <location>
        <begin position="156"/>
        <end position="179"/>
    </location>
</feature>
<dbReference type="eggNOG" id="ENOG503125V">
    <property type="taxonomic scope" value="Bacteria"/>
</dbReference>
<feature type="transmembrane region" description="Helical" evidence="1">
    <location>
        <begin position="74"/>
        <end position="90"/>
    </location>
</feature>
<feature type="transmembrane region" description="Helical" evidence="1">
    <location>
        <begin position="191"/>
        <end position="211"/>
    </location>
</feature>
<evidence type="ECO:0000313" key="3">
    <source>
        <dbReference type="Proteomes" id="UP000015344"/>
    </source>
</evidence>
<gene>
    <name evidence="2" type="ORF">PAALTS15_00025</name>
</gene>
<feature type="transmembrane region" description="Helical" evidence="1">
    <location>
        <begin position="110"/>
        <end position="136"/>
    </location>
</feature>
<protein>
    <submittedName>
        <fullName evidence="2">Uncharacterized protein</fullName>
    </submittedName>
</protein>
<evidence type="ECO:0000256" key="1">
    <source>
        <dbReference type="SAM" id="Phobius"/>
    </source>
</evidence>
<dbReference type="RefSeq" id="WP_021257627.1">
    <property type="nucleotide sequence ID" value="NZ_ATMT01000001.1"/>
</dbReference>
<organism evidence="2 3">
    <name type="scientific">Paenibacillus alvei TS-15</name>
    <dbReference type="NCBI Taxonomy" id="1117108"/>
    <lineage>
        <taxon>Bacteria</taxon>
        <taxon>Bacillati</taxon>
        <taxon>Bacillota</taxon>
        <taxon>Bacilli</taxon>
        <taxon>Bacillales</taxon>
        <taxon>Paenibacillaceae</taxon>
        <taxon>Paenibacillus</taxon>
    </lineage>
</organism>
<proteinExistence type="predicted"/>
<comment type="caution">
    <text evidence="2">The sequence shown here is derived from an EMBL/GenBank/DDBJ whole genome shotgun (WGS) entry which is preliminary data.</text>
</comment>
<reference evidence="2 3" key="1">
    <citation type="submission" date="2013-05" db="EMBL/GenBank/DDBJ databases">
        <authorList>
            <person name="Strain E.A."/>
            <person name="Brown E."/>
            <person name="Allard M.W."/>
            <person name="Luo Y.L."/>
        </authorList>
    </citation>
    <scope>NUCLEOTIDE SEQUENCE [LARGE SCALE GENOMIC DNA]</scope>
    <source>
        <strain evidence="2 3">TS-15</strain>
    </source>
</reference>
<feature type="transmembrane region" description="Helical" evidence="1">
    <location>
        <begin position="44"/>
        <end position="62"/>
    </location>
</feature>
<dbReference type="Proteomes" id="UP000015344">
    <property type="component" value="Unassembled WGS sequence"/>
</dbReference>
<name>S9STY6_PAEAL</name>
<dbReference type="PATRIC" id="fig|1117108.3.peg.5"/>
<keyword evidence="1" id="KW-1133">Transmembrane helix</keyword>
<feature type="transmembrane region" description="Helical" evidence="1">
    <location>
        <begin position="6"/>
        <end position="23"/>
    </location>
</feature>
<sequence length="276" mass="32771">MFNSREQALIIWLIILIGYAISIKGVRSSIPNIIKSIVRLFKHTIFILTNLYIVTIFIVMYFFEVLEPGVIKDYVIWIFSALYPLIFRISTKYFEESTWKIVKETFKFSIIPMFIISEYTLSIWAELIIIPLLVLIRGLLVVTEKNENYHQVKKQLNYILGVIGIIYIFVGFKGLLFNLSDASKIDFWEKMFIDIIGVFFHFPLLFFLKYVSIYEEIIVRTKLKKRSQKLLALFIIFSKNKFSKHELMRSMRNYKLWSTETLKELKNCLDDDSMKN</sequence>
<keyword evidence="1" id="KW-0472">Membrane</keyword>
<evidence type="ECO:0000313" key="2">
    <source>
        <dbReference type="EMBL" id="EPY09232.1"/>
    </source>
</evidence>
<dbReference type="AlphaFoldDB" id="S9STY6"/>
<keyword evidence="1" id="KW-0812">Transmembrane</keyword>
<dbReference type="EMBL" id="ATMT01000001">
    <property type="protein sequence ID" value="EPY09232.1"/>
    <property type="molecule type" value="Genomic_DNA"/>
</dbReference>
<accession>S9STY6</accession>